<dbReference type="Pfam" id="PF00830">
    <property type="entry name" value="Ribosomal_L28"/>
    <property type="match status" value="1"/>
</dbReference>
<dbReference type="GO" id="GO:0005840">
    <property type="term" value="C:ribosome"/>
    <property type="evidence" value="ECO:0007669"/>
    <property type="project" value="UniProtKB-KW"/>
</dbReference>
<protein>
    <recommendedName>
        <fullName evidence="4">Large ribosomal subunit protein bL28</fullName>
    </recommendedName>
</protein>
<gene>
    <name evidence="4" type="primary">rpmB</name>
    <name evidence="5" type="ORF">A2112_00970</name>
</gene>
<reference evidence="5 6" key="1">
    <citation type="journal article" date="2016" name="Nat. Commun.">
        <title>Thousands of microbial genomes shed light on interconnected biogeochemical processes in an aquifer system.</title>
        <authorList>
            <person name="Anantharaman K."/>
            <person name="Brown C.T."/>
            <person name="Hug L.A."/>
            <person name="Sharon I."/>
            <person name="Castelle C.J."/>
            <person name="Probst A.J."/>
            <person name="Thomas B.C."/>
            <person name="Singh A."/>
            <person name="Wilkins M.J."/>
            <person name="Karaoz U."/>
            <person name="Brodie E.L."/>
            <person name="Williams K.H."/>
            <person name="Hubbard S.S."/>
            <person name="Banfield J.F."/>
        </authorList>
    </citation>
    <scope>NUCLEOTIDE SEQUENCE [LARGE SCALE GENOMIC DNA]</scope>
</reference>
<evidence type="ECO:0000256" key="2">
    <source>
        <dbReference type="ARBA" id="ARBA00022980"/>
    </source>
</evidence>
<name>A0A1F7WP03_9BACT</name>
<dbReference type="EMBL" id="MGFK01000010">
    <property type="protein sequence ID" value="OGM04581.1"/>
    <property type="molecule type" value="Genomic_DNA"/>
</dbReference>
<dbReference type="Gene3D" id="2.30.170.40">
    <property type="entry name" value="Ribosomal protein L28/L24"/>
    <property type="match status" value="1"/>
</dbReference>
<proteinExistence type="inferred from homology"/>
<dbReference type="Proteomes" id="UP000177091">
    <property type="component" value="Unassembled WGS sequence"/>
</dbReference>
<evidence type="ECO:0000256" key="3">
    <source>
        <dbReference type="ARBA" id="ARBA00023274"/>
    </source>
</evidence>
<dbReference type="InterPro" id="IPR026569">
    <property type="entry name" value="Ribosomal_bL28"/>
</dbReference>
<organism evidence="5 6">
    <name type="scientific">Candidatus Woesebacteria bacterium GWA1_42_12</name>
    <dbReference type="NCBI Taxonomy" id="1802472"/>
    <lineage>
        <taxon>Bacteria</taxon>
        <taxon>Candidatus Woeseibacteriota</taxon>
    </lineage>
</organism>
<dbReference type="InterPro" id="IPR034704">
    <property type="entry name" value="Ribosomal_bL28/bL31-like_sf"/>
</dbReference>
<evidence type="ECO:0000256" key="1">
    <source>
        <dbReference type="ARBA" id="ARBA00008760"/>
    </source>
</evidence>
<keyword evidence="2 4" id="KW-0689">Ribosomal protein</keyword>
<comment type="caution">
    <text evidence="5">The sequence shown here is derived from an EMBL/GenBank/DDBJ whole genome shotgun (WGS) entry which is preliminary data.</text>
</comment>
<dbReference type="SUPFAM" id="SSF143800">
    <property type="entry name" value="L28p-like"/>
    <property type="match status" value="1"/>
</dbReference>
<dbReference type="AlphaFoldDB" id="A0A1F7WP03"/>
<evidence type="ECO:0000313" key="6">
    <source>
        <dbReference type="Proteomes" id="UP000177091"/>
    </source>
</evidence>
<dbReference type="GO" id="GO:0003735">
    <property type="term" value="F:structural constituent of ribosome"/>
    <property type="evidence" value="ECO:0007669"/>
    <property type="project" value="InterPro"/>
</dbReference>
<dbReference type="HAMAP" id="MF_00373">
    <property type="entry name" value="Ribosomal_bL28"/>
    <property type="match status" value="1"/>
</dbReference>
<dbReference type="GO" id="GO:1990904">
    <property type="term" value="C:ribonucleoprotein complex"/>
    <property type="evidence" value="ECO:0007669"/>
    <property type="project" value="UniProtKB-KW"/>
</dbReference>
<evidence type="ECO:0000313" key="5">
    <source>
        <dbReference type="EMBL" id="OGM04581.1"/>
    </source>
</evidence>
<evidence type="ECO:0000256" key="4">
    <source>
        <dbReference type="HAMAP-Rule" id="MF_00373"/>
    </source>
</evidence>
<keyword evidence="3 4" id="KW-0687">Ribonucleoprotein</keyword>
<dbReference type="InterPro" id="IPR037147">
    <property type="entry name" value="Ribosomal_bL28_sf"/>
</dbReference>
<accession>A0A1F7WP03</accession>
<comment type="similarity">
    <text evidence="1 4">Belongs to the bacterial ribosomal protein bL28 family.</text>
</comment>
<dbReference type="GO" id="GO:0006412">
    <property type="term" value="P:translation"/>
    <property type="evidence" value="ECO:0007669"/>
    <property type="project" value="UniProtKB-UniRule"/>
</dbReference>
<sequence length="83" mass="9270">MSYICDNCGKTTVAGRSQRHGRGVAGKRWKKRAQKTIRVFKPNLQKVSVVLSGKRLSMKLCAKCIKRFKKDGRIPSYSSLAVG</sequence>